<dbReference type="Gene3D" id="1.10.10.60">
    <property type="entry name" value="Homeodomain-like"/>
    <property type="match status" value="1"/>
</dbReference>
<dbReference type="SMART" id="SM00342">
    <property type="entry name" value="HTH_ARAC"/>
    <property type="match status" value="1"/>
</dbReference>
<proteinExistence type="predicted"/>
<dbReference type="InterPro" id="IPR037923">
    <property type="entry name" value="HTH-like"/>
</dbReference>
<dbReference type="Pfam" id="PF12833">
    <property type="entry name" value="HTH_18"/>
    <property type="match status" value="1"/>
</dbReference>
<evidence type="ECO:0000256" key="1">
    <source>
        <dbReference type="ARBA" id="ARBA00023015"/>
    </source>
</evidence>
<evidence type="ECO:0000313" key="5">
    <source>
        <dbReference type="EMBL" id="THV35378.1"/>
    </source>
</evidence>
<dbReference type="AlphaFoldDB" id="A0A4S8PV93"/>
<dbReference type="GO" id="GO:0003700">
    <property type="term" value="F:DNA-binding transcription factor activity"/>
    <property type="evidence" value="ECO:0007669"/>
    <property type="project" value="InterPro"/>
</dbReference>
<dbReference type="InterPro" id="IPR050204">
    <property type="entry name" value="AraC_XylS_family_regulators"/>
</dbReference>
<dbReference type="RefSeq" id="WP_136541075.1">
    <property type="nucleotide sequence ID" value="NZ_STGU01000006.1"/>
</dbReference>
<dbReference type="EMBL" id="STGU01000006">
    <property type="protein sequence ID" value="THV35378.1"/>
    <property type="molecule type" value="Genomic_DNA"/>
</dbReference>
<dbReference type="InterPro" id="IPR009057">
    <property type="entry name" value="Homeodomain-like_sf"/>
</dbReference>
<organism evidence="5 6">
    <name type="scientific">Rhizobium rosettiformans W3</name>
    <dbReference type="NCBI Taxonomy" id="538378"/>
    <lineage>
        <taxon>Bacteria</taxon>
        <taxon>Pseudomonadati</taxon>
        <taxon>Pseudomonadota</taxon>
        <taxon>Alphaproteobacteria</taxon>
        <taxon>Hyphomicrobiales</taxon>
        <taxon>Rhizobiaceae</taxon>
        <taxon>Rhizobium/Agrobacterium group</taxon>
        <taxon>Rhizobium</taxon>
    </lineage>
</organism>
<protein>
    <submittedName>
        <fullName evidence="5">AraC family transcriptional regulator</fullName>
    </submittedName>
</protein>
<evidence type="ECO:0000259" key="4">
    <source>
        <dbReference type="PROSITE" id="PS01124"/>
    </source>
</evidence>
<gene>
    <name evidence="5" type="ORF">FAA86_12650</name>
</gene>
<accession>A0A4S8PV93</accession>
<dbReference type="PANTHER" id="PTHR46796:SF2">
    <property type="entry name" value="TRANSCRIPTIONAL REGULATORY PROTEIN"/>
    <property type="match status" value="1"/>
</dbReference>
<dbReference type="InterPro" id="IPR003313">
    <property type="entry name" value="AraC-bd"/>
</dbReference>
<evidence type="ECO:0000256" key="2">
    <source>
        <dbReference type="ARBA" id="ARBA00023125"/>
    </source>
</evidence>
<evidence type="ECO:0000313" key="6">
    <source>
        <dbReference type="Proteomes" id="UP000307378"/>
    </source>
</evidence>
<name>A0A4S8PV93_9HYPH</name>
<dbReference type="Proteomes" id="UP000307378">
    <property type="component" value="Unassembled WGS sequence"/>
</dbReference>
<dbReference type="PANTHER" id="PTHR46796">
    <property type="entry name" value="HTH-TYPE TRANSCRIPTIONAL ACTIVATOR RHAS-RELATED"/>
    <property type="match status" value="1"/>
</dbReference>
<evidence type="ECO:0000256" key="3">
    <source>
        <dbReference type="ARBA" id="ARBA00023163"/>
    </source>
</evidence>
<dbReference type="Pfam" id="PF02311">
    <property type="entry name" value="AraC_binding"/>
    <property type="match status" value="1"/>
</dbReference>
<comment type="caution">
    <text evidence="5">The sequence shown here is derived from an EMBL/GenBank/DDBJ whole genome shotgun (WGS) entry which is preliminary data.</text>
</comment>
<dbReference type="PROSITE" id="PS01124">
    <property type="entry name" value="HTH_ARAC_FAMILY_2"/>
    <property type="match status" value="1"/>
</dbReference>
<sequence>MADFRFHPTPLAGLEAVSATSAHVFAKHTHDTYGIGFLTAGGQISASGRGQVEAEAGQLITVNPGEVHDGAPLGRKARSWHMLYLTPDLVAESVEDHVSTRSDLEFKFPVFTDPAIRGLLTTLHAQLGSSDRQADANAFRETLVLLLGKALIRQAQTPAPLPASLQQIRQRLDEEPAQSADLQTLAREAGLSRFQLIRAFLRHTGLTPHAYHMQRRALLSRRLLAEGMAPAEVAAACGYVDQSHMHREFRRRFGLTPGAYRSAWLSCNPVQDRTL</sequence>
<dbReference type="SUPFAM" id="SSF51215">
    <property type="entry name" value="Regulatory protein AraC"/>
    <property type="match status" value="1"/>
</dbReference>
<feature type="domain" description="HTH araC/xylS-type" evidence="4">
    <location>
        <begin position="166"/>
        <end position="263"/>
    </location>
</feature>
<keyword evidence="2" id="KW-0238">DNA-binding</keyword>
<dbReference type="InterPro" id="IPR018060">
    <property type="entry name" value="HTH_AraC"/>
</dbReference>
<dbReference type="SUPFAM" id="SSF46689">
    <property type="entry name" value="Homeodomain-like"/>
    <property type="match status" value="2"/>
</dbReference>
<keyword evidence="3" id="KW-0804">Transcription</keyword>
<dbReference type="GO" id="GO:0043565">
    <property type="term" value="F:sequence-specific DNA binding"/>
    <property type="evidence" value="ECO:0007669"/>
    <property type="project" value="InterPro"/>
</dbReference>
<keyword evidence="1" id="KW-0805">Transcription regulation</keyword>
<reference evidence="5 6" key="1">
    <citation type="submission" date="2019-04" db="EMBL/GenBank/DDBJ databases">
        <title>genome sequence of strain W3.</title>
        <authorList>
            <person name="Gao J."/>
            <person name="Sun J."/>
        </authorList>
    </citation>
    <scope>NUCLEOTIDE SEQUENCE [LARGE SCALE GENOMIC DNA]</scope>
    <source>
        <strain evidence="5 6">W3</strain>
    </source>
</reference>